<proteinExistence type="predicted"/>
<reference evidence="2" key="1">
    <citation type="submission" date="2021-09" db="EMBL/GenBank/DDBJ databases">
        <authorList>
            <consortium name="AG Swart"/>
            <person name="Singh M."/>
            <person name="Singh A."/>
            <person name="Seah K."/>
            <person name="Emmerich C."/>
        </authorList>
    </citation>
    <scope>NUCLEOTIDE SEQUENCE</scope>
    <source>
        <strain evidence="2">ATCC30299</strain>
    </source>
</reference>
<dbReference type="AlphaFoldDB" id="A0AAU9JUN7"/>
<keyword evidence="3" id="KW-1185">Reference proteome</keyword>
<keyword evidence="1" id="KW-0812">Transmembrane</keyword>
<organism evidence="2 3">
    <name type="scientific">Blepharisma stoltei</name>
    <dbReference type="NCBI Taxonomy" id="1481888"/>
    <lineage>
        <taxon>Eukaryota</taxon>
        <taxon>Sar</taxon>
        <taxon>Alveolata</taxon>
        <taxon>Ciliophora</taxon>
        <taxon>Postciliodesmatophora</taxon>
        <taxon>Heterotrichea</taxon>
        <taxon>Heterotrichida</taxon>
        <taxon>Blepharismidae</taxon>
        <taxon>Blepharisma</taxon>
    </lineage>
</organism>
<keyword evidence="1" id="KW-0472">Membrane</keyword>
<sequence length="89" mass="10927">MVRAKETIYADFFCIEFIARSKNQSNLFNIWRSIYNDNLLNIWRFIYSGYSLNIWILFIMIIISFWVLKNKFALLKLKKLSQNREYLIF</sequence>
<keyword evidence="1" id="KW-1133">Transmembrane helix</keyword>
<accession>A0AAU9JUN7</accession>
<dbReference type="Proteomes" id="UP001162131">
    <property type="component" value="Unassembled WGS sequence"/>
</dbReference>
<gene>
    <name evidence="2" type="ORF">BSTOLATCC_MIC53542</name>
</gene>
<dbReference type="EMBL" id="CAJZBQ010000053">
    <property type="protein sequence ID" value="CAG9331473.1"/>
    <property type="molecule type" value="Genomic_DNA"/>
</dbReference>
<comment type="caution">
    <text evidence="2">The sequence shown here is derived from an EMBL/GenBank/DDBJ whole genome shotgun (WGS) entry which is preliminary data.</text>
</comment>
<evidence type="ECO:0000313" key="3">
    <source>
        <dbReference type="Proteomes" id="UP001162131"/>
    </source>
</evidence>
<evidence type="ECO:0000256" key="1">
    <source>
        <dbReference type="SAM" id="Phobius"/>
    </source>
</evidence>
<feature type="transmembrane region" description="Helical" evidence="1">
    <location>
        <begin position="45"/>
        <end position="68"/>
    </location>
</feature>
<name>A0AAU9JUN7_9CILI</name>
<protein>
    <submittedName>
        <fullName evidence="2">Uncharacterized protein</fullName>
    </submittedName>
</protein>
<evidence type="ECO:0000313" key="2">
    <source>
        <dbReference type="EMBL" id="CAG9331473.1"/>
    </source>
</evidence>